<comment type="caution">
    <text evidence="2">The sequence shown here is derived from an EMBL/GenBank/DDBJ whole genome shotgun (WGS) entry which is preliminary data.</text>
</comment>
<protein>
    <submittedName>
        <fullName evidence="2">MarR family transcriptional regulator</fullName>
    </submittedName>
</protein>
<organism evidence="2 3">
    <name type="scientific">Roseibium aquae</name>
    <dbReference type="NCBI Taxonomy" id="1323746"/>
    <lineage>
        <taxon>Bacteria</taxon>
        <taxon>Pseudomonadati</taxon>
        <taxon>Pseudomonadota</taxon>
        <taxon>Alphaproteobacteria</taxon>
        <taxon>Hyphomicrobiales</taxon>
        <taxon>Stappiaceae</taxon>
        <taxon>Roseibium</taxon>
    </lineage>
</organism>
<dbReference type="SUPFAM" id="SSF46785">
    <property type="entry name" value="Winged helix' DNA-binding domain"/>
    <property type="match status" value="1"/>
</dbReference>
<keyword evidence="3" id="KW-1185">Reference proteome</keyword>
<dbReference type="InterPro" id="IPR000835">
    <property type="entry name" value="HTH_MarR-typ"/>
</dbReference>
<name>A0A916X169_9HYPH</name>
<dbReference type="SMART" id="SM00347">
    <property type="entry name" value="HTH_MARR"/>
    <property type="match status" value="1"/>
</dbReference>
<evidence type="ECO:0000313" key="3">
    <source>
        <dbReference type="Proteomes" id="UP000605148"/>
    </source>
</evidence>
<proteinExistence type="predicted"/>
<dbReference type="InterPro" id="IPR039422">
    <property type="entry name" value="MarR/SlyA-like"/>
</dbReference>
<evidence type="ECO:0000259" key="1">
    <source>
        <dbReference type="PROSITE" id="PS50995"/>
    </source>
</evidence>
<reference evidence="2" key="2">
    <citation type="submission" date="2020-09" db="EMBL/GenBank/DDBJ databases">
        <authorList>
            <person name="Sun Q."/>
            <person name="Zhou Y."/>
        </authorList>
    </citation>
    <scope>NUCLEOTIDE SEQUENCE</scope>
    <source>
        <strain evidence="2">CGMCC 1.12426</strain>
    </source>
</reference>
<dbReference type="PANTHER" id="PTHR33164">
    <property type="entry name" value="TRANSCRIPTIONAL REGULATOR, MARR FAMILY"/>
    <property type="match status" value="1"/>
</dbReference>
<dbReference type="GO" id="GO:0006950">
    <property type="term" value="P:response to stress"/>
    <property type="evidence" value="ECO:0007669"/>
    <property type="project" value="TreeGrafter"/>
</dbReference>
<dbReference type="AlphaFoldDB" id="A0A916X169"/>
<dbReference type="InterPro" id="IPR036388">
    <property type="entry name" value="WH-like_DNA-bd_sf"/>
</dbReference>
<reference evidence="2" key="1">
    <citation type="journal article" date="2014" name="Int. J. Syst. Evol. Microbiol.">
        <title>Complete genome sequence of Corynebacterium casei LMG S-19264T (=DSM 44701T), isolated from a smear-ripened cheese.</title>
        <authorList>
            <consortium name="US DOE Joint Genome Institute (JGI-PGF)"/>
            <person name="Walter F."/>
            <person name="Albersmeier A."/>
            <person name="Kalinowski J."/>
            <person name="Ruckert C."/>
        </authorList>
    </citation>
    <scope>NUCLEOTIDE SEQUENCE</scope>
    <source>
        <strain evidence="2">CGMCC 1.12426</strain>
    </source>
</reference>
<dbReference type="Proteomes" id="UP000605148">
    <property type="component" value="Unassembled WGS sequence"/>
</dbReference>
<dbReference type="EMBL" id="BMFA01000008">
    <property type="protein sequence ID" value="GGB53901.1"/>
    <property type="molecule type" value="Genomic_DNA"/>
</dbReference>
<dbReference type="PANTHER" id="PTHR33164:SF43">
    <property type="entry name" value="HTH-TYPE TRANSCRIPTIONAL REPRESSOR YETL"/>
    <property type="match status" value="1"/>
</dbReference>
<dbReference type="PRINTS" id="PR00598">
    <property type="entry name" value="HTHMARR"/>
</dbReference>
<dbReference type="PROSITE" id="PS50995">
    <property type="entry name" value="HTH_MARR_2"/>
    <property type="match status" value="1"/>
</dbReference>
<dbReference type="InterPro" id="IPR036390">
    <property type="entry name" value="WH_DNA-bd_sf"/>
</dbReference>
<dbReference type="GO" id="GO:0003700">
    <property type="term" value="F:DNA-binding transcription factor activity"/>
    <property type="evidence" value="ECO:0007669"/>
    <property type="project" value="InterPro"/>
</dbReference>
<sequence>MTARIPMNETEPVSKTRLRLWLKLLKASNRIEDEIRRKLREDYQSTLPRFDVMSALFRYPDGLKMSEISDLLRVSNGNITGIVDRLTQEGLAERASVPGDRRASLVRLTDTGRSAFAEHAAAHEGWIDRLLTGLSEEDTAAMIARLDKLIDTLEDPRP</sequence>
<feature type="domain" description="HTH marR-type" evidence="1">
    <location>
        <begin position="17"/>
        <end position="151"/>
    </location>
</feature>
<dbReference type="Gene3D" id="1.10.10.10">
    <property type="entry name" value="Winged helix-like DNA-binding domain superfamily/Winged helix DNA-binding domain"/>
    <property type="match status" value="1"/>
</dbReference>
<gene>
    <name evidence="2" type="ORF">GCM10011316_27430</name>
</gene>
<accession>A0A916X169</accession>
<dbReference type="RefSeq" id="WP_244299216.1">
    <property type="nucleotide sequence ID" value="NZ_BMFA01000008.1"/>
</dbReference>
<evidence type="ECO:0000313" key="2">
    <source>
        <dbReference type="EMBL" id="GGB53901.1"/>
    </source>
</evidence>
<dbReference type="Pfam" id="PF12802">
    <property type="entry name" value="MarR_2"/>
    <property type="match status" value="1"/>
</dbReference>